<accession>A0A2W1N3Q9</accession>
<evidence type="ECO:0000313" key="1">
    <source>
        <dbReference type="EMBL" id="PZE18484.1"/>
    </source>
</evidence>
<dbReference type="Proteomes" id="UP000249248">
    <property type="component" value="Unassembled WGS sequence"/>
</dbReference>
<evidence type="ECO:0000313" key="2">
    <source>
        <dbReference type="Proteomes" id="UP000249248"/>
    </source>
</evidence>
<evidence type="ECO:0008006" key="3">
    <source>
        <dbReference type="Google" id="ProtNLM"/>
    </source>
</evidence>
<organism evidence="1 2">
    <name type="scientific">Putridiphycobacter roseus</name>
    <dbReference type="NCBI Taxonomy" id="2219161"/>
    <lineage>
        <taxon>Bacteria</taxon>
        <taxon>Pseudomonadati</taxon>
        <taxon>Bacteroidota</taxon>
        <taxon>Flavobacteriia</taxon>
        <taxon>Flavobacteriales</taxon>
        <taxon>Crocinitomicaceae</taxon>
        <taxon>Putridiphycobacter</taxon>
    </lineage>
</organism>
<dbReference type="AlphaFoldDB" id="A0A2W1N3Q9"/>
<proteinExistence type="predicted"/>
<comment type="caution">
    <text evidence="1">The sequence shown here is derived from an EMBL/GenBank/DDBJ whole genome shotgun (WGS) entry which is preliminary data.</text>
</comment>
<protein>
    <recommendedName>
        <fullName evidence="3">Lipoprotein</fullName>
    </recommendedName>
</protein>
<name>A0A2W1N3Q9_9FLAO</name>
<dbReference type="PROSITE" id="PS51257">
    <property type="entry name" value="PROKAR_LIPOPROTEIN"/>
    <property type="match status" value="1"/>
</dbReference>
<reference evidence="1 2" key="1">
    <citation type="submission" date="2018-06" db="EMBL/GenBank/DDBJ databases">
        <title>The draft genome sequence of Crocinitomix sp. SM1701.</title>
        <authorList>
            <person name="Zhang X."/>
        </authorList>
    </citation>
    <scope>NUCLEOTIDE SEQUENCE [LARGE SCALE GENOMIC DNA]</scope>
    <source>
        <strain evidence="1 2">SM1701</strain>
    </source>
</reference>
<keyword evidence="2" id="KW-1185">Reference proteome</keyword>
<sequence length="138" mass="16283">MKSVLVLIPILVLLMSSCFKKMNYTEELNTNIYDSIYSGEKWFHFENIYSYKKDSELVVNFKFRIEEDLLPWAVKWLNVNIDLLGSPSQKSYTYTTFIYSMIDPEIGKTFCFTISIRTIDQNGDVILIHPYEECITYN</sequence>
<dbReference type="EMBL" id="QKSB01000001">
    <property type="protein sequence ID" value="PZE18484.1"/>
    <property type="molecule type" value="Genomic_DNA"/>
</dbReference>
<gene>
    <name evidence="1" type="ORF">DNU06_01230</name>
</gene>